<evidence type="ECO:0000313" key="1">
    <source>
        <dbReference type="EMBL" id="EEN80119.1"/>
    </source>
</evidence>
<dbReference type="HOGENOM" id="CLU_3154275_0_0_9"/>
<dbReference type="AlphaFoldDB" id="C2JY66"/>
<evidence type="ECO:0000313" key="2">
    <source>
        <dbReference type="Proteomes" id="UP000004525"/>
    </source>
</evidence>
<sequence length="48" mass="5586">MSAFVAQVGKEKRTALAQWIAEAVLFAYKMSAILRFQSLRLDHNRYVR</sequence>
<accession>C2JY66</accession>
<keyword evidence="2" id="KW-1185">Reference proteome</keyword>
<proteinExistence type="predicted"/>
<comment type="caution">
    <text evidence="1">The sequence shown here is derived from an EMBL/GenBank/DDBJ whole genome shotgun (WGS) entry which is preliminary data.</text>
</comment>
<reference evidence="1" key="1">
    <citation type="submission" date="2009-01" db="EMBL/GenBank/DDBJ databases">
        <authorList>
            <person name="Qin X."/>
            <person name="Bachman B."/>
            <person name="Battles P."/>
            <person name="Bell A."/>
            <person name="Bess C."/>
            <person name="Bickham C."/>
            <person name="Chaboub L."/>
            <person name="Chen D."/>
            <person name="Coyle M."/>
            <person name="Deiros D.R."/>
            <person name="Dinh H."/>
            <person name="Forbes L."/>
            <person name="Fowler G."/>
            <person name="Francisco L."/>
            <person name="Fu Q."/>
            <person name="Gubbala S."/>
            <person name="Hale W."/>
            <person name="Han Y."/>
            <person name="Hemphill L."/>
            <person name="Highlander S.K."/>
            <person name="Hirani K."/>
            <person name="Hogues M."/>
            <person name="Jackson L."/>
            <person name="Jakkamsetti A."/>
            <person name="Javaid M."/>
            <person name="Jiang H."/>
            <person name="Korchina V."/>
            <person name="Kovar C."/>
            <person name="Lara F."/>
            <person name="Lee S."/>
            <person name="Mata R."/>
            <person name="Mathew T."/>
            <person name="Moen C."/>
            <person name="Morales K."/>
            <person name="Munidasa M."/>
            <person name="Nazareth L."/>
            <person name="Ngo R."/>
            <person name="Nguyen L."/>
            <person name="Okwuonu G."/>
            <person name="Ongeri F."/>
            <person name="Patil S."/>
            <person name="Petrosino J."/>
            <person name="Pham C."/>
            <person name="Pham P."/>
            <person name="Pu L.-L."/>
            <person name="Puazo M."/>
            <person name="Raj R."/>
            <person name="Reid J."/>
            <person name="Rouhana J."/>
            <person name="Saada N."/>
            <person name="Shang Y."/>
            <person name="Simmons D."/>
            <person name="Thornton R."/>
            <person name="Warren J."/>
            <person name="Weissenberger G."/>
            <person name="Zhang J."/>
            <person name="Zhang L."/>
            <person name="Zhou C."/>
            <person name="Zhu D."/>
            <person name="Muzny D."/>
            <person name="Worley K."/>
            <person name="Gibbs R."/>
        </authorList>
    </citation>
    <scope>NUCLEOTIDE SEQUENCE [LARGE SCALE GENOMIC DNA]</scope>
    <source>
        <strain evidence="1">LMS2-1</strain>
    </source>
</reference>
<name>C2JY66_LACRM</name>
<dbReference type="EMBL" id="ACIZ01000071">
    <property type="protein sequence ID" value="EEN80119.1"/>
    <property type="molecule type" value="Genomic_DNA"/>
</dbReference>
<protein>
    <submittedName>
        <fullName evidence="1">Uncharacterized protein</fullName>
    </submittedName>
</protein>
<gene>
    <name evidence="1" type="ORF">HMPREF0539_1851</name>
</gene>
<dbReference type="Proteomes" id="UP000004525">
    <property type="component" value="Unassembled WGS sequence"/>
</dbReference>
<organism evidence="1 2">
    <name type="scientific">Lacticaseibacillus rhamnosus (strain LMS2-1)</name>
    <dbReference type="NCBI Taxonomy" id="525361"/>
    <lineage>
        <taxon>Bacteria</taxon>
        <taxon>Bacillati</taxon>
        <taxon>Bacillota</taxon>
        <taxon>Bacilli</taxon>
        <taxon>Lactobacillales</taxon>
        <taxon>Lactobacillaceae</taxon>
        <taxon>Lacticaseibacillus</taxon>
    </lineage>
</organism>